<keyword evidence="2" id="KW-0560">Oxidoreductase</keyword>
<evidence type="ECO:0000259" key="3">
    <source>
        <dbReference type="SMART" id="SM00829"/>
    </source>
</evidence>
<dbReference type="InterPro" id="IPR013154">
    <property type="entry name" value="ADH-like_N"/>
</dbReference>
<dbReference type="InterPro" id="IPR013149">
    <property type="entry name" value="ADH-like_C"/>
</dbReference>
<dbReference type="InterPro" id="IPR011032">
    <property type="entry name" value="GroES-like_sf"/>
</dbReference>
<organism evidence="4 5">
    <name type="scientific">Pyrinomonas methylaliphatogenes</name>
    <dbReference type="NCBI Taxonomy" id="454194"/>
    <lineage>
        <taxon>Bacteria</taxon>
        <taxon>Pseudomonadati</taxon>
        <taxon>Acidobacteriota</taxon>
        <taxon>Blastocatellia</taxon>
        <taxon>Blastocatellales</taxon>
        <taxon>Pyrinomonadaceae</taxon>
        <taxon>Pyrinomonas</taxon>
    </lineage>
</organism>
<dbReference type="Proteomes" id="UP000031518">
    <property type="component" value="Unassembled WGS sequence"/>
</dbReference>
<dbReference type="GO" id="GO:0070402">
    <property type="term" value="F:NADPH binding"/>
    <property type="evidence" value="ECO:0007669"/>
    <property type="project" value="TreeGrafter"/>
</dbReference>
<protein>
    <submittedName>
        <fullName evidence="4">Putative NAD(P)H quinone oxidoreductase, PIG3 family</fullName>
    </submittedName>
</protein>
<dbReference type="GO" id="GO:0016651">
    <property type="term" value="F:oxidoreductase activity, acting on NAD(P)H"/>
    <property type="evidence" value="ECO:0007669"/>
    <property type="project" value="TreeGrafter"/>
</dbReference>
<dbReference type="RefSeq" id="WP_211197692.1">
    <property type="nucleotide sequence ID" value="NZ_CBXV010000008.1"/>
</dbReference>
<dbReference type="STRING" id="454194.PYK22_02391"/>
<dbReference type="Gene3D" id="3.90.180.10">
    <property type="entry name" value="Medium-chain alcohol dehydrogenases, catalytic domain"/>
    <property type="match status" value="1"/>
</dbReference>
<evidence type="ECO:0000313" key="5">
    <source>
        <dbReference type="Proteomes" id="UP000031518"/>
    </source>
</evidence>
<sequence length="333" mass="35695">MASKMLAITIAQHGDVDALELREVERPEACADWVRVRVRAAALNRADLLQRRGLYPAPPGAPNDIPGLEFAGEVDQIGGAVQRWRVGQRVFGIAGGGAQAEYLVVPESHLAEIPPNLDWIEAAAVPEVFITAHDALFAQADLRSGESVLIHAVGSGVGTAAIQLVRAAGGIAYGTARTAEKLDRARSLGLERGCVVADDPRVFVEAIRDWTGGAGIDLILDLVGAAYLSANLEALAPLGRIIFVGTLGGTKASFDIGQVMRKRLRLMGTVLRSRSMEEKASAMARFSRYVVPLLARGAVRPVIDSVYQAKDVREAHRRMESNANFGKIVLTFD</sequence>
<evidence type="ECO:0000256" key="2">
    <source>
        <dbReference type="ARBA" id="ARBA00023002"/>
    </source>
</evidence>
<dbReference type="NCBIfam" id="TIGR02824">
    <property type="entry name" value="quinone_pig3"/>
    <property type="match status" value="1"/>
</dbReference>
<feature type="domain" description="Enoyl reductase (ER)" evidence="3">
    <location>
        <begin position="14"/>
        <end position="330"/>
    </location>
</feature>
<dbReference type="SUPFAM" id="SSF51735">
    <property type="entry name" value="NAD(P)-binding Rossmann-fold domains"/>
    <property type="match status" value="1"/>
</dbReference>
<dbReference type="PANTHER" id="PTHR48106">
    <property type="entry name" value="QUINONE OXIDOREDUCTASE PIG3-RELATED"/>
    <property type="match status" value="1"/>
</dbReference>
<reference evidence="4 5" key="2">
    <citation type="submission" date="2015-01" db="EMBL/GenBank/DDBJ databases">
        <title>Complete genome sequence of Pyrinomonas methylaliphatogenes type strain K22T.</title>
        <authorList>
            <person name="Lee K.C.Y."/>
            <person name="Power J.F."/>
            <person name="Dunfield P.F."/>
            <person name="Morgan X.C."/>
            <person name="Huttenhower C."/>
            <person name="Stott M.B."/>
        </authorList>
    </citation>
    <scope>NUCLEOTIDE SEQUENCE [LARGE SCALE GENOMIC DNA]</scope>
    <source>
        <strain evidence="4 5">K22</strain>
    </source>
</reference>
<dbReference type="InterPro" id="IPR036291">
    <property type="entry name" value="NAD(P)-bd_dom_sf"/>
</dbReference>
<dbReference type="SMART" id="SM00829">
    <property type="entry name" value="PKS_ER"/>
    <property type="match status" value="1"/>
</dbReference>
<dbReference type="InterPro" id="IPR020843">
    <property type="entry name" value="ER"/>
</dbReference>
<dbReference type="Pfam" id="PF00107">
    <property type="entry name" value="ADH_zinc_N"/>
    <property type="match status" value="1"/>
</dbReference>
<dbReference type="AlphaFoldDB" id="A0A0B6WYM2"/>
<dbReference type="InterPro" id="IPR014189">
    <property type="entry name" value="Quinone_OxRdtase_PIG3"/>
</dbReference>
<name>A0A0B6WYM2_9BACT</name>
<evidence type="ECO:0000256" key="1">
    <source>
        <dbReference type="ARBA" id="ARBA00022857"/>
    </source>
</evidence>
<keyword evidence="5" id="KW-1185">Reference proteome</keyword>
<dbReference type="EMBL" id="CBXV010000008">
    <property type="protein sequence ID" value="CDM66363.1"/>
    <property type="molecule type" value="Genomic_DNA"/>
</dbReference>
<proteinExistence type="predicted"/>
<accession>A0A0B6WYM2</accession>
<gene>
    <name evidence="4" type="ORF">PYK22_02391</name>
</gene>
<evidence type="ECO:0000313" key="4">
    <source>
        <dbReference type="EMBL" id="CDM66363.1"/>
    </source>
</evidence>
<reference evidence="4 5" key="1">
    <citation type="submission" date="2013-12" db="EMBL/GenBank/DDBJ databases">
        <authorList>
            <person name="Stott M."/>
        </authorList>
    </citation>
    <scope>NUCLEOTIDE SEQUENCE [LARGE SCALE GENOMIC DNA]</scope>
    <source>
        <strain evidence="4 5">K22</strain>
    </source>
</reference>
<dbReference type="Gene3D" id="3.40.50.720">
    <property type="entry name" value="NAD(P)-binding Rossmann-like Domain"/>
    <property type="match status" value="1"/>
</dbReference>
<dbReference type="SUPFAM" id="SSF50129">
    <property type="entry name" value="GroES-like"/>
    <property type="match status" value="1"/>
</dbReference>
<dbReference type="PANTHER" id="PTHR48106:SF8">
    <property type="entry name" value="OS02G0805600 PROTEIN"/>
    <property type="match status" value="1"/>
</dbReference>
<keyword evidence="1" id="KW-0521">NADP</keyword>
<dbReference type="Pfam" id="PF08240">
    <property type="entry name" value="ADH_N"/>
    <property type="match status" value="1"/>
</dbReference>
<dbReference type="CDD" id="cd05276">
    <property type="entry name" value="p53_inducible_oxidoreductase"/>
    <property type="match status" value="1"/>
</dbReference>